<evidence type="ECO:0000313" key="3">
    <source>
        <dbReference type="Proteomes" id="UP000824280"/>
    </source>
</evidence>
<protein>
    <submittedName>
        <fullName evidence="2">DUF2141 domain-containing protein</fullName>
    </submittedName>
</protein>
<dbReference type="InterPro" id="IPR018673">
    <property type="entry name" value="DUF2141"/>
</dbReference>
<evidence type="ECO:0000313" key="2">
    <source>
        <dbReference type="EMBL" id="QZD86978.1"/>
    </source>
</evidence>
<name>A0ABX8ZDC8_9SPHN</name>
<dbReference type="EMBL" id="CP081297">
    <property type="protein sequence ID" value="QZD86978.1"/>
    <property type="molecule type" value="Genomic_DNA"/>
</dbReference>
<feature type="chain" id="PRO_5046052372" evidence="1">
    <location>
        <begin position="25"/>
        <end position="151"/>
    </location>
</feature>
<feature type="signal peptide" evidence="1">
    <location>
        <begin position="1"/>
        <end position="24"/>
    </location>
</feature>
<dbReference type="Pfam" id="PF09912">
    <property type="entry name" value="DUF2141"/>
    <property type="match status" value="1"/>
</dbReference>
<organism evidence="2 3">
    <name type="scientific">Qipengyuania psychrotolerans</name>
    <dbReference type="NCBI Taxonomy" id="2867238"/>
    <lineage>
        <taxon>Bacteria</taxon>
        <taxon>Pseudomonadati</taxon>
        <taxon>Pseudomonadota</taxon>
        <taxon>Alphaproteobacteria</taxon>
        <taxon>Sphingomonadales</taxon>
        <taxon>Erythrobacteraceae</taxon>
        <taxon>Qipengyuania</taxon>
    </lineage>
</organism>
<gene>
    <name evidence="2" type="ORF">K3166_12455</name>
</gene>
<sequence>MKPRLALLPLAALALGAGAPLPSAKDGASISVTVTDLRNAKGLLRACMTAAEDDFPECKRTASVHTASVDAAKGSVIFTFDDVAPGRYAIALLHDENANGKADRALGMIPKEGFGFSRDAKVRMGPPKFDDAAFDLKGDDKAMSIKMRYLI</sequence>
<proteinExistence type="predicted"/>
<reference evidence="2 3" key="1">
    <citation type="submission" date="2021-08" db="EMBL/GenBank/DDBJ databases">
        <title>Comparative Genomics Analysis of the Genus Qipengyuania Reveals Extensive Genetic Diversity and Metabolic Versatility, Including the Description of Fifteen Novel Species.</title>
        <authorList>
            <person name="Liu Y."/>
        </authorList>
    </citation>
    <scope>NUCLEOTIDE SEQUENCE [LARGE SCALE GENOMIC DNA]</scope>
    <source>
        <strain evidence="2 3">1XM2-8</strain>
    </source>
</reference>
<dbReference type="Proteomes" id="UP000824280">
    <property type="component" value="Chromosome"/>
</dbReference>
<evidence type="ECO:0000256" key="1">
    <source>
        <dbReference type="SAM" id="SignalP"/>
    </source>
</evidence>
<accession>A0ABX8ZDC8</accession>
<keyword evidence="1" id="KW-0732">Signal</keyword>
<keyword evidence="3" id="KW-1185">Reference proteome</keyword>